<evidence type="ECO:0000259" key="2">
    <source>
        <dbReference type="Pfam" id="PF03527"/>
    </source>
</evidence>
<dbReference type="RefSeq" id="WP_009115586.1">
    <property type="nucleotide sequence ID" value="NZ_JH165159.1"/>
</dbReference>
<keyword evidence="1" id="KW-0677">Repeat</keyword>
<dbReference type="Pfam" id="PF25023">
    <property type="entry name" value="TEN_YD-shell"/>
    <property type="match status" value="2"/>
</dbReference>
<dbReference type="InterPro" id="IPR031325">
    <property type="entry name" value="RHS_repeat"/>
</dbReference>
<gene>
    <name evidence="5" type="ORF">HMPREF9370_0440</name>
</gene>
<dbReference type="NCBIfam" id="TIGR03696">
    <property type="entry name" value="Rhs_assc_core"/>
    <property type="match status" value="1"/>
</dbReference>
<dbReference type="Pfam" id="PF05593">
    <property type="entry name" value="RHS_repeat"/>
    <property type="match status" value="3"/>
</dbReference>
<feature type="non-terminal residue" evidence="5">
    <location>
        <position position="1"/>
    </location>
</feature>
<dbReference type="InterPro" id="IPR056823">
    <property type="entry name" value="TEN-like_YD-shell"/>
</dbReference>
<evidence type="ECO:0000313" key="5">
    <source>
        <dbReference type="EMBL" id="EGZ50935.1"/>
    </source>
</evidence>
<protein>
    <submittedName>
        <fullName evidence="5">Uncharacterized protein</fullName>
    </submittedName>
</protein>
<dbReference type="InterPro" id="IPR001826">
    <property type="entry name" value="RHS"/>
</dbReference>
<dbReference type="NCBIfam" id="TIGR01643">
    <property type="entry name" value="YD_repeat_2x"/>
    <property type="match status" value="9"/>
</dbReference>
<dbReference type="Proteomes" id="UP000005336">
    <property type="component" value="Unassembled WGS sequence"/>
</dbReference>
<dbReference type="STRING" id="1030841.HMPREF9370_0440"/>
<proteinExistence type="predicted"/>
<name>G4CMY1_9NEIS</name>
<dbReference type="HOGENOM" id="CLU_266073_0_0_4"/>
<dbReference type="InterPro" id="IPR050708">
    <property type="entry name" value="T6SS_VgrG/RHS"/>
</dbReference>
<evidence type="ECO:0000259" key="4">
    <source>
        <dbReference type="Pfam" id="PF25023"/>
    </source>
</evidence>
<evidence type="ECO:0000259" key="3">
    <source>
        <dbReference type="Pfam" id="PF20148"/>
    </source>
</evidence>
<dbReference type="InterPro" id="IPR022385">
    <property type="entry name" value="Rhs_assc_core"/>
</dbReference>
<dbReference type="Pfam" id="PF20148">
    <property type="entry name" value="DUF6531"/>
    <property type="match status" value="1"/>
</dbReference>
<dbReference type="Gene3D" id="3.90.930.1">
    <property type="match status" value="1"/>
</dbReference>
<dbReference type="PRINTS" id="PR00394">
    <property type="entry name" value="RHSPROTEIN"/>
</dbReference>
<dbReference type="Pfam" id="PF03527">
    <property type="entry name" value="RHS"/>
    <property type="match status" value="1"/>
</dbReference>
<dbReference type="AlphaFoldDB" id="G4CMY1"/>
<dbReference type="EMBL" id="AGAZ01000017">
    <property type="protein sequence ID" value="EGZ50935.1"/>
    <property type="molecule type" value="Genomic_DNA"/>
</dbReference>
<accession>G4CMY1</accession>
<evidence type="ECO:0000313" key="6">
    <source>
        <dbReference type="Proteomes" id="UP000005336"/>
    </source>
</evidence>
<keyword evidence="6" id="KW-1185">Reference proteome</keyword>
<reference evidence="5 6" key="1">
    <citation type="submission" date="2011-06" db="EMBL/GenBank/DDBJ databases">
        <authorList>
            <person name="Muzny D."/>
            <person name="Qin X."/>
            <person name="Deng J."/>
            <person name="Jiang H."/>
            <person name="Liu Y."/>
            <person name="Qu J."/>
            <person name="Song X.-Z."/>
            <person name="Zhang L."/>
            <person name="Thornton R."/>
            <person name="Coyle M."/>
            <person name="Francisco L."/>
            <person name="Jackson L."/>
            <person name="Javaid M."/>
            <person name="Korchina V."/>
            <person name="Kovar C."/>
            <person name="Mata R."/>
            <person name="Mathew T."/>
            <person name="Ngo R."/>
            <person name="Nguyen L."/>
            <person name="Nguyen N."/>
            <person name="Okwuonu G."/>
            <person name="Ongeri F."/>
            <person name="Pham C."/>
            <person name="Simmons D."/>
            <person name="Wilczek-Boney K."/>
            <person name="Hale W."/>
            <person name="Jakkamsetti A."/>
            <person name="Pham P."/>
            <person name="Ruth R."/>
            <person name="San Lucas F."/>
            <person name="Warren J."/>
            <person name="Zhang J."/>
            <person name="Zhao Z."/>
            <person name="Zhou C."/>
            <person name="Zhu D."/>
            <person name="Lee S."/>
            <person name="Bess C."/>
            <person name="Blankenburg K."/>
            <person name="Forbes L."/>
            <person name="Fu Q."/>
            <person name="Gubbala S."/>
            <person name="Hirani K."/>
            <person name="Jayaseelan J.C."/>
            <person name="Lara F."/>
            <person name="Munidasa M."/>
            <person name="Palculict T."/>
            <person name="Patil S."/>
            <person name="Pu L.-L."/>
            <person name="Saada N."/>
            <person name="Tang L."/>
            <person name="Weissenberger G."/>
            <person name="Zhu Y."/>
            <person name="Hemphill L."/>
            <person name="Shang Y."/>
            <person name="Youmans B."/>
            <person name="Ayvaz T."/>
            <person name="Ross M."/>
            <person name="Santibanez J."/>
            <person name="Aqrawi P."/>
            <person name="Gross S."/>
            <person name="Joshi V."/>
            <person name="Fowler G."/>
            <person name="Nazareth L."/>
            <person name="Reid J."/>
            <person name="Worley K."/>
            <person name="Petrosino J."/>
            <person name="Highlander S."/>
            <person name="Gibbs R."/>
        </authorList>
    </citation>
    <scope>NUCLEOTIDE SEQUENCE [LARGE SCALE GENOMIC DNA]</scope>
    <source>
        <strain evidence="5 6">9715</strain>
    </source>
</reference>
<organism evidence="5 6">
    <name type="scientific">Neisseria wadsworthii 9715</name>
    <dbReference type="NCBI Taxonomy" id="1030841"/>
    <lineage>
        <taxon>Bacteria</taxon>
        <taxon>Pseudomonadati</taxon>
        <taxon>Pseudomonadota</taxon>
        <taxon>Betaproteobacteria</taxon>
        <taxon>Neisseriales</taxon>
        <taxon>Neisseriaceae</taxon>
        <taxon>Neisseria</taxon>
    </lineage>
</organism>
<dbReference type="InterPro" id="IPR045351">
    <property type="entry name" value="DUF6531"/>
</dbReference>
<dbReference type="PATRIC" id="fig|1030841.3.peg.436"/>
<comment type="caution">
    <text evidence="5">The sequence shown here is derived from an EMBL/GenBank/DDBJ whole genome shotgun (WGS) entry which is preliminary data.</text>
</comment>
<dbReference type="Gene3D" id="2.180.10.10">
    <property type="entry name" value="RHS repeat-associated core"/>
    <property type="match status" value="2"/>
</dbReference>
<feature type="domain" description="RHS protein conserved region" evidence="2">
    <location>
        <begin position="1008"/>
        <end position="1041"/>
    </location>
</feature>
<evidence type="ECO:0000256" key="1">
    <source>
        <dbReference type="ARBA" id="ARBA00022737"/>
    </source>
</evidence>
<dbReference type="PANTHER" id="PTHR32305">
    <property type="match status" value="1"/>
</dbReference>
<dbReference type="InterPro" id="IPR006530">
    <property type="entry name" value="YD"/>
</dbReference>
<feature type="domain" description="DUF6531" evidence="3">
    <location>
        <begin position="1"/>
        <end position="43"/>
    </location>
</feature>
<dbReference type="PANTHER" id="PTHR32305:SF15">
    <property type="entry name" value="PROTEIN RHSA-RELATED"/>
    <property type="match status" value="1"/>
</dbReference>
<feature type="domain" description="Teneurin-like YD-shell" evidence="4">
    <location>
        <begin position="789"/>
        <end position="892"/>
    </location>
</feature>
<sequence length="1247" mass="141358">WNRSYYSDQDGTGWLGEGWSVPGSQRIIRDAAGLAYIDDQGRLFPLPELEEDDEEPVLFESEQIWFSKNSDGHYVIASLDGSVSLRFAPLAVSEDDPNGDSCSLLPLVAVEDANSNHQRFVYHPITGLPQYIIDGNERVFYLHFGNVAGAAAPKLRLLSVSLLDALPDVGAAAQVGAALVRYEYGNSGDLLRVIGRDGAVKRSFTYQNNLMVSHTDAAGLTAYYEYSHYTPTGKVLRNWTSLGEEWRFAYHDGYTEVTDVLGRTEQYHYDDNNELTKRVFADGSTVLMERDSLGRLLSHTDAMGRVTRYQYSNEGQIETIVRPDGAMLHFDYDDSYRLIRKSDAEGNYDSYTYDETGNLLTHTDPLKHTTRFEYAGNGLLLSVTDPKGSTTEYHYDHNNQPDLISDCSGYQTKLAYTPEGQLARITDALGQHTEYHYDANRNLTLALYPDGSKETFRYDAADRLTGHTDGEGHTTAYEYGQDGLPTQRTNALGHTFGYHYDQARRLIGLTNENGARYRFAYDVLDRLVAESGFDRKLTAYHYNAGSELVQQSEYGDDASVAAKLMAQYGGQPVKSTDRTPLSDGLKDKTPLRITEFQRDILGRLTQTLAHDSTGKVQETAYHYDPNGNLVRAANAHSITCFDYNAGGQLIGQHHWKVPTQEENARNGLIATDWRDPQYDMLFQPITNSIRYHYDFNGNRTATVLPDGRQINYLYYGSGHLHQINLDGEVITDIERDKLHREIQRTQGALTSRYELDPLGRLKKQIAQLEALTEPKGKSKVAAGYGQTAVKRSYGYDKTGNLLHSTDQRTGTTHFEYDKLGRITRAGDERFAFDPAHNILSDRHRDNAVKDNRLKEYNGTSYYYDGLGNLIHRELPNGEVQNYFYDLHDQLIKVEIQRKDVGGNWRKETWVYSYDALGRRISKGRLKENGDAEPLSDGVENNACLKMQSGKDILDSEIAFLWDGSHLLQETHSDGLYTYIYTDQDSYEPLAQIRDWTNVEGKNQQQTSYFHCDQIGIPREMTDKDGNLLWFGDYFGWGKLKSETNITNAHQPFRLQNQYCDKETGLHYNFFRYYESDCGRFVNQDPIRLWGGDNFYQFAPNSQNWLDPWGWKHQPRDAKGRFMKATDNGESPGKDHENHISDCLSMNPDVKVLGSQITVDTEKGKRFMDFLIEVGGKKFHVEVKSNGASRDRMQREKDELIDKGQGTITGKNAPASLKGKKTKGIKTKVLNSKCTENCKEADKFIASL</sequence>
<feature type="domain" description="Teneurin-like YD-shell" evidence="4">
    <location>
        <begin position="412"/>
        <end position="543"/>
    </location>
</feature>